<dbReference type="KEGG" id="sgz:C0216_32195"/>
<dbReference type="RefSeq" id="WP_114059313.1">
    <property type="nucleotide sequence ID" value="NZ_CP030864.1"/>
</dbReference>
<protein>
    <submittedName>
        <fullName evidence="1">Uncharacterized protein</fullName>
    </submittedName>
</protein>
<organism evidence="1 2">
    <name type="scientific">Streptomyces globosus</name>
    <dbReference type="NCBI Taxonomy" id="68209"/>
    <lineage>
        <taxon>Bacteria</taxon>
        <taxon>Bacillati</taxon>
        <taxon>Actinomycetota</taxon>
        <taxon>Actinomycetes</taxon>
        <taxon>Kitasatosporales</taxon>
        <taxon>Streptomycetaceae</taxon>
        <taxon>Streptomyces</taxon>
    </lineage>
</organism>
<dbReference type="Proteomes" id="UP000252004">
    <property type="component" value="Plasmid unnamed2"/>
</dbReference>
<proteinExistence type="predicted"/>
<gene>
    <name evidence="1" type="ORF">C0216_32195</name>
</gene>
<geneLocation type="plasmid" evidence="1 2">
    <name>unnamed2</name>
</geneLocation>
<keyword evidence="2" id="KW-1185">Reference proteome</keyword>
<reference evidence="1 2" key="1">
    <citation type="submission" date="2018-01" db="EMBL/GenBank/DDBJ databases">
        <title>Draft genome Sequence of streptomyces globosus LZH-48.</title>
        <authorList>
            <person name="Ran K."/>
            <person name="Li Z."/>
            <person name="Wei S."/>
            <person name="Dong R."/>
        </authorList>
    </citation>
    <scope>NUCLEOTIDE SEQUENCE [LARGE SCALE GENOMIC DNA]</scope>
    <source>
        <strain evidence="1 2">LZH-48</strain>
        <plasmid evidence="1 2">unnamed2</plasmid>
    </source>
</reference>
<keyword evidence="1" id="KW-0614">Plasmid</keyword>
<name>A0A344UB81_9ACTN</name>
<sequence length="104" mass="10822">MQAHVHPRGGICLPLPQPPLWGFDPSAALRRLRRRITGTLRKYAAPVRLGMYSAVGTATGTAGYLAGLAPDQSVGLGLNVAATAAAFWPPRPAPAADPRQGGAR</sequence>
<accession>A0A344UB81</accession>
<dbReference type="AlphaFoldDB" id="A0A344UB81"/>
<evidence type="ECO:0000313" key="2">
    <source>
        <dbReference type="Proteomes" id="UP000252004"/>
    </source>
</evidence>
<dbReference type="EMBL" id="CP030864">
    <property type="protein sequence ID" value="AXE28152.1"/>
    <property type="molecule type" value="Genomic_DNA"/>
</dbReference>
<evidence type="ECO:0000313" key="1">
    <source>
        <dbReference type="EMBL" id="AXE28152.1"/>
    </source>
</evidence>